<dbReference type="Pfam" id="PF01947">
    <property type="entry name" value="Rv2949c-like"/>
    <property type="match status" value="1"/>
</dbReference>
<dbReference type="InterPro" id="IPR028978">
    <property type="entry name" value="Chorismate_lyase_/UTRA_dom_sf"/>
</dbReference>
<evidence type="ECO:0008006" key="2">
    <source>
        <dbReference type="Google" id="ProtNLM"/>
    </source>
</evidence>
<gene>
    <name evidence="1" type="primary">ycf21</name>
</gene>
<name>A0A4D6WP39_9FLOR</name>
<geneLocation type="plastid" evidence="1"/>
<accession>A0A4D6WP39</accession>
<sequence>MNIQLIKNFNPILKINIQKSNIKLNKIIPSEWLFILMNTGSFTQNLNSLLINDININVCQKYNNNQPQKFTNTRTVWLINSHNDKFAFAQSRWIINNNYHNYVNLLNNKPIGQSFILNETDLHKNIEEIYCGYSYTLETDFQSRQLIWGRKYKVLYNDTSFIVIQEYFSPKLTKFLKFN</sequence>
<evidence type="ECO:0000313" key="1">
    <source>
        <dbReference type="EMBL" id="QCI04050.1"/>
    </source>
</evidence>
<organism evidence="1">
    <name type="scientific">Antithamnionella ternifolia</name>
    <dbReference type="NCBI Taxonomy" id="207919"/>
    <lineage>
        <taxon>Eukaryota</taxon>
        <taxon>Rhodophyta</taxon>
        <taxon>Florideophyceae</taxon>
        <taxon>Rhodymeniophycidae</taxon>
        <taxon>Ceramiales</taxon>
        <taxon>Ceramiaceae</taxon>
        <taxon>Antithamnionella</taxon>
    </lineage>
</organism>
<protein>
    <recommendedName>
        <fullName evidence="2">Chorismate lyase</fullName>
    </recommendedName>
</protein>
<proteinExistence type="predicted"/>
<dbReference type="SUPFAM" id="SSF64288">
    <property type="entry name" value="Chorismate lyase-like"/>
    <property type="match status" value="1"/>
</dbReference>
<reference evidence="1" key="1">
    <citation type="journal article" date="2019" name="Mol. Phylogenet. Evol.">
        <title>Morphological evolution and classification of the red algal order Ceramiales inferred using plastid phylogenomics.</title>
        <authorList>
            <person name="Diaz-Tapia P."/>
            <person name="Pasella M.M."/>
            <person name="Verbruggen H."/>
            <person name="Maggs C.A."/>
        </authorList>
    </citation>
    <scope>NUCLEOTIDE SEQUENCE</scope>
    <source>
        <strain evidence="1">PD2956</strain>
    </source>
</reference>
<dbReference type="AlphaFoldDB" id="A0A4D6WP39"/>
<reference evidence="1" key="2">
    <citation type="submission" date="2019-04" db="EMBL/GenBank/DDBJ databases">
        <authorList>
            <person name="Pasella M."/>
        </authorList>
    </citation>
    <scope>NUCLEOTIDE SEQUENCE</scope>
    <source>
        <strain evidence="1">PD2956</strain>
    </source>
</reference>
<dbReference type="InterPro" id="IPR002800">
    <property type="entry name" value="Rv2949c-like"/>
</dbReference>
<keyword evidence="1" id="KW-0934">Plastid</keyword>
<dbReference type="Gene3D" id="3.40.1410.10">
    <property type="entry name" value="Chorismate lyase-like"/>
    <property type="match status" value="1"/>
</dbReference>
<dbReference type="EMBL" id="MK814608">
    <property type="protein sequence ID" value="QCI04050.1"/>
    <property type="molecule type" value="Genomic_DNA"/>
</dbReference>